<evidence type="ECO:0000313" key="1">
    <source>
        <dbReference type="EMBL" id="RGY10631.1"/>
    </source>
</evidence>
<sequence length="62" mass="7442">MKNLEKEKEKEELLLFCRQKLEEGLKNMKRTPIGTVKKWGNREYVKVERGWVRLIYSKNTGS</sequence>
<dbReference type="RefSeq" id="WP_117722373.1">
    <property type="nucleotide sequence ID" value="NZ_CAUGOG010000008.1"/>
</dbReference>
<dbReference type="EMBL" id="QSCR01000072">
    <property type="protein sequence ID" value="RGY10631.1"/>
    <property type="molecule type" value="Genomic_DNA"/>
</dbReference>
<proteinExistence type="predicted"/>
<reference evidence="1 2" key="1">
    <citation type="submission" date="2018-08" db="EMBL/GenBank/DDBJ databases">
        <title>A genome reference for cultivated species of the human gut microbiota.</title>
        <authorList>
            <person name="Zou Y."/>
            <person name="Xue W."/>
            <person name="Luo G."/>
        </authorList>
    </citation>
    <scope>NUCLEOTIDE SEQUENCE [LARGE SCALE GENOMIC DNA]</scope>
    <source>
        <strain evidence="1 2">OF02-7</strain>
    </source>
</reference>
<dbReference type="AlphaFoldDB" id="A0A413IHF8"/>
<organism evidence="1 2">
    <name type="scientific">Butyricimonas virosa</name>
    <dbReference type="NCBI Taxonomy" id="544645"/>
    <lineage>
        <taxon>Bacteria</taxon>
        <taxon>Pseudomonadati</taxon>
        <taxon>Bacteroidota</taxon>
        <taxon>Bacteroidia</taxon>
        <taxon>Bacteroidales</taxon>
        <taxon>Odoribacteraceae</taxon>
        <taxon>Butyricimonas</taxon>
    </lineage>
</organism>
<evidence type="ECO:0000313" key="2">
    <source>
        <dbReference type="Proteomes" id="UP000286063"/>
    </source>
</evidence>
<gene>
    <name evidence="1" type="ORF">DXA50_20235</name>
</gene>
<protein>
    <submittedName>
        <fullName evidence="1">Uncharacterized protein</fullName>
    </submittedName>
</protein>
<comment type="caution">
    <text evidence="1">The sequence shown here is derived from an EMBL/GenBank/DDBJ whole genome shotgun (WGS) entry which is preliminary data.</text>
</comment>
<name>A0A413IHF8_9BACT</name>
<dbReference type="Proteomes" id="UP000286063">
    <property type="component" value="Unassembled WGS sequence"/>
</dbReference>
<accession>A0A413IHF8</accession>